<evidence type="ECO:0000313" key="2">
    <source>
        <dbReference type="Proteomes" id="UP000179642"/>
    </source>
</evidence>
<reference evidence="1 2" key="1">
    <citation type="submission" date="2016-10" db="EMBL/GenBank/DDBJ databases">
        <title>Genome sequence of Streptomyces sp. MUSC 1.</title>
        <authorList>
            <person name="Lee L.-H."/>
            <person name="Ser H.-L."/>
            <person name="Law J.W.-F."/>
        </authorList>
    </citation>
    <scope>NUCLEOTIDE SEQUENCE [LARGE SCALE GENOMIC DNA]</scope>
    <source>
        <strain evidence="1 2">MUSC 1</strain>
    </source>
</reference>
<protein>
    <submittedName>
        <fullName evidence="1">Uncharacterized protein</fullName>
    </submittedName>
</protein>
<evidence type="ECO:0000313" key="1">
    <source>
        <dbReference type="EMBL" id="OIK02241.1"/>
    </source>
</evidence>
<comment type="caution">
    <text evidence="1">The sequence shown here is derived from an EMBL/GenBank/DDBJ whole genome shotgun (WGS) entry which is preliminary data.</text>
</comment>
<name>A0A1S2Q9E9_9ACTN</name>
<sequence length="103" mass="10797">MALIEAGIGTDVFGVRRECLPPGLADEVHVLLPRQDLAYALSAAIITQAEAKPPASSPPVAMVSDNATLAGVGREPVISTSTEILRRRPDGGWVHVVDAPFIS</sequence>
<organism evidence="1 2">
    <name type="scientific">Streptomyces monashensis</name>
    <dbReference type="NCBI Taxonomy" id="1678012"/>
    <lineage>
        <taxon>Bacteria</taxon>
        <taxon>Bacillati</taxon>
        <taxon>Actinomycetota</taxon>
        <taxon>Actinomycetes</taxon>
        <taxon>Kitasatosporales</taxon>
        <taxon>Streptomycetaceae</taxon>
        <taxon>Streptomyces</taxon>
    </lineage>
</organism>
<accession>A0A1S2Q9E9</accession>
<dbReference type="RefSeq" id="WP_071383313.1">
    <property type="nucleotide sequence ID" value="NZ_MLYO01000041.1"/>
</dbReference>
<dbReference type="Proteomes" id="UP000179642">
    <property type="component" value="Unassembled WGS sequence"/>
</dbReference>
<proteinExistence type="predicted"/>
<keyword evidence="2" id="KW-1185">Reference proteome</keyword>
<dbReference type="EMBL" id="MLYO01000041">
    <property type="protein sequence ID" value="OIK02241.1"/>
    <property type="molecule type" value="Genomic_DNA"/>
</dbReference>
<dbReference type="AlphaFoldDB" id="A0A1S2Q9E9"/>
<gene>
    <name evidence="1" type="ORF">BIV23_25700</name>
</gene>